<gene>
    <name evidence="1" type="ORF">LCGC14_1129460</name>
</gene>
<protein>
    <submittedName>
        <fullName evidence="1">Uncharacterized protein</fullName>
    </submittedName>
</protein>
<reference evidence="1" key="1">
    <citation type="journal article" date="2015" name="Nature">
        <title>Complex archaea that bridge the gap between prokaryotes and eukaryotes.</title>
        <authorList>
            <person name="Spang A."/>
            <person name="Saw J.H."/>
            <person name="Jorgensen S.L."/>
            <person name="Zaremba-Niedzwiedzka K."/>
            <person name="Martijn J."/>
            <person name="Lind A.E."/>
            <person name="van Eijk R."/>
            <person name="Schleper C."/>
            <person name="Guy L."/>
            <person name="Ettema T.J."/>
        </authorList>
    </citation>
    <scope>NUCLEOTIDE SEQUENCE</scope>
</reference>
<evidence type="ECO:0000313" key="1">
    <source>
        <dbReference type="EMBL" id="KKN01265.1"/>
    </source>
</evidence>
<organism evidence="1">
    <name type="scientific">marine sediment metagenome</name>
    <dbReference type="NCBI Taxonomy" id="412755"/>
    <lineage>
        <taxon>unclassified sequences</taxon>
        <taxon>metagenomes</taxon>
        <taxon>ecological metagenomes</taxon>
    </lineage>
</organism>
<dbReference type="AlphaFoldDB" id="A0A0F9M1N4"/>
<proteinExistence type="predicted"/>
<name>A0A0F9M1N4_9ZZZZ</name>
<dbReference type="EMBL" id="LAZR01005280">
    <property type="protein sequence ID" value="KKN01265.1"/>
    <property type="molecule type" value="Genomic_DNA"/>
</dbReference>
<accession>A0A0F9M1N4</accession>
<comment type="caution">
    <text evidence="1">The sequence shown here is derived from an EMBL/GenBank/DDBJ whole genome shotgun (WGS) entry which is preliminary data.</text>
</comment>
<sequence length="155" mass="18057">MFDGIDFSKAIEIEGQLRFEINFLKIKYQDEWYNLPKNGEYRGIPVVLADVLFDTGNETGYCQIISAFLDSFKKKFWEINLIPKTPNLLISEREVEFKFNDMIKFKTFIGFKSGKVPSNWINTINIGIDSIIQFTSILYPSDISGLKNKYICFHQ</sequence>